<feature type="domain" description="Peptidase M50" evidence="13">
    <location>
        <begin position="200"/>
        <end position="233"/>
    </location>
</feature>
<dbReference type="PANTHER" id="PTHR39188">
    <property type="entry name" value="MEMBRANE-ASSOCIATED ZINC METALLOPROTEASE M50B"/>
    <property type="match status" value="1"/>
</dbReference>
<feature type="transmembrane region" description="Helical" evidence="12">
    <location>
        <begin position="175"/>
        <end position="194"/>
    </location>
</feature>
<evidence type="ECO:0000256" key="6">
    <source>
        <dbReference type="ARBA" id="ARBA00022723"/>
    </source>
</evidence>
<dbReference type="GO" id="GO:0006508">
    <property type="term" value="P:proteolysis"/>
    <property type="evidence" value="ECO:0007669"/>
    <property type="project" value="UniProtKB-KW"/>
</dbReference>
<dbReference type="GO" id="GO:0016020">
    <property type="term" value="C:membrane"/>
    <property type="evidence" value="ECO:0007669"/>
    <property type="project" value="UniProtKB-SubCell"/>
</dbReference>
<evidence type="ECO:0000313" key="14">
    <source>
        <dbReference type="EMBL" id="APM37669.1"/>
    </source>
</evidence>
<name>A0A1L5F3S9_CLOKL</name>
<evidence type="ECO:0000256" key="9">
    <source>
        <dbReference type="ARBA" id="ARBA00022989"/>
    </source>
</evidence>
<comment type="cofactor">
    <cofactor evidence="1">
        <name>Zn(2+)</name>
        <dbReference type="ChEBI" id="CHEBI:29105"/>
    </cofactor>
</comment>
<accession>A0A1L5F3S9</accession>
<keyword evidence="5 12" id="KW-0812">Transmembrane</keyword>
<dbReference type="Proteomes" id="UP000184604">
    <property type="component" value="Chromosome"/>
</dbReference>
<evidence type="ECO:0000256" key="1">
    <source>
        <dbReference type="ARBA" id="ARBA00001947"/>
    </source>
</evidence>
<evidence type="ECO:0000256" key="8">
    <source>
        <dbReference type="ARBA" id="ARBA00022833"/>
    </source>
</evidence>
<reference evidence="14 15" key="1">
    <citation type="submission" date="2016-12" db="EMBL/GenBank/DDBJ databases">
        <title>Complete genome sequence of Clostridium kluyveri JZZ isolated from the pit mud of a Chinese flavor liquor-making factory.</title>
        <authorList>
            <person name="Wang Y."/>
        </authorList>
    </citation>
    <scope>NUCLEOTIDE SEQUENCE [LARGE SCALE GENOMIC DNA]</scope>
    <source>
        <strain evidence="14 15">JZZ</strain>
    </source>
</reference>
<keyword evidence="11 12" id="KW-0472">Membrane</keyword>
<evidence type="ECO:0000256" key="12">
    <source>
        <dbReference type="SAM" id="Phobius"/>
    </source>
</evidence>
<evidence type="ECO:0000313" key="15">
    <source>
        <dbReference type="Proteomes" id="UP000184604"/>
    </source>
</evidence>
<keyword evidence="7" id="KW-0378">Hydrolase</keyword>
<dbReference type="CDD" id="cd06160">
    <property type="entry name" value="S2P-M50_like_2"/>
    <property type="match status" value="1"/>
</dbReference>
<comment type="similarity">
    <text evidence="3">Belongs to the peptidase M50B family.</text>
</comment>
<keyword evidence="6" id="KW-0479">Metal-binding</keyword>
<dbReference type="AlphaFoldDB" id="A0A1L5F3S9"/>
<gene>
    <name evidence="14" type="ORF">BS101_02320</name>
</gene>
<dbReference type="InterPro" id="IPR008915">
    <property type="entry name" value="Peptidase_M50"/>
</dbReference>
<dbReference type="OrthoDB" id="9781963at2"/>
<feature type="transmembrane region" description="Helical" evidence="12">
    <location>
        <begin position="143"/>
        <end position="163"/>
    </location>
</feature>
<evidence type="ECO:0000256" key="4">
    <source>
        <dbReference type="ARBA" id="ARBA00022670"/>
    </source>
</evidence>
<feature type="transmembrane region" description="Helical" evidence="12">
    <location>
        <begin position="201"/>
        <end position="218"/>
    </location>
</feature>
<keyword evidence="10" id="KW-0482">Metalloprotease</keyword>
<evidence type="ECO:0000256" key="10">
    <source>
        <dbReference type="ARBA" id="ARBA00023049"/>
    </source>
</evidence>
<dbReference type="GO" id="GO:0046872">
    <property type="term" value="F:metal ion binding"/>
    <property type="evidence" value="ECO:0007669"/>
    <property type="project" value="UniProtKB-KW"/>
</dbReference>
<keyword evidence="9 12" id="KW-1133">Transmembrane helix</keyword>
<feature type="transmembrane region" description="Helical" evidence="12">
    <location>
        <begin position="104"/>
        <end position="131"/>
    </location>
</feature>
<keyword evidence="4 14" id="KW-0645">Protease</keyword>
<sequence length="317" mass="35788">MDKYNRETESSDFHVSRDNDIERYIVNDSIEKYIVQGNVETKKENLPTIAKSKKNKKDKKGIWGIIGIIIAALIKLKSIIILIFAKLKFLLIFFKLGKFASTLISMLLMILVYAKIYGWAFGLGFVVLLFVHEMGHYLSAKAVKLDVTLPLFIPFVGALISMKEEPKDAVTEAKVAIGGPLIGSLGALICFILYFSLKENFLMALAYTGFMLNLFNLIPLHPLDGGRIVSAISPKLWFIGIPIAAIALFKFFNPIILLLLILGIFQVINQYKNPDKAYYEVNPATRWIFAFMYFGLILFLGMGIAYIHGIHEYMLVK</sequence>
<keyword evidence="8" id="KW-0862">Zinc</keyword>
<proteinExistence type="inferred from homology"/>
<feature type="domain" description="Peptidase M50" evidence="13">
    <location>
        <begin position="121"/>
        <end position="196"/>
    </location>
</feature>
<feature type="transmembrane region" description="Helical" evidence="12">
    <location>
        <begin position="61"/>
        <end position="84"/>
    </location>
</feature>
<evidence type="ECO:0000256" key="7">
    <source>
        <dbReference type="ARBA" id="ARBA00022801"/>
    </source>
</evidence>
<comment type="subcellular location">
    <subcellularLocation>
        <location evidence="2">Membrane</location>
        <topology evidence="2">Multi-pass membrane protein</topology>
    </subcellularLocation>
</comment>
<evidence type="ECO:0000256" key="5">
    <source>
        <dbReference type="ARBA" id="ARBA00022692"/>
    </source>
</evidence>
<evidence type="ECO:0000256" key="11">
    <source>
        <dbReference type="ARBA" id="ARBA00023136"/>
    </source>
</evidence>
<evidence type="ECO:0000259" key="13">
    <source>
        <dbReference type="Pfam" id="PF02163"/>
    </source>
</evidence>
<dbReference type="PANTHER" id="PTHR39188:SF3">
    <property type="entry name" value="STAGE IV SPORULATION PROTEIN FB"/>
    <property type="match status" value="1"/>
</dbReference>
<evidence type="ECO:0000256" key="3">
    <source>
        <dbReference type="ARBA" id="ARBA00007931"/>
    </source>
</evidence>
<evidence type="ECO:0000256" key="2">
    <source>
        <dbReference type="ARBA" id="ARBA00004141"/>
    </source>
</evidence>
<dbReference type="Pfam" id="PF02163">
    <property type="entry name" value="Peptidase_M50"/>
    <property type="match status" value="2"/>
</dbReference>
<protein>
    <submittedName>
        <fullName evidence="14">Site-2 protease family protein</fullName>
    </submittedName>
</protein>
<dbReference type="GO" id="GO:0008237">
    <property type="term" value="F:metallopeptidase activity"/>
    <property type="evidence" value="ECO:0007669"/>
    <property type="project" value="UniProtKB-KW"/>
</dbReference>
<dbReference type="EMBL" id="CP018335">
    <property type="protein sequence ID" value="APM37669.1"/>
    <property type="molecule type" value="Genomic_DNA"/>
</dbReference>
<organism evidence="14 15">
    <name type="scientific">Clostridium kluyveri</name>
    <dbReference type="NCBI Taxonomy" id="1534"/>
    <lineage>
        <taxon>Bacteria</taxon>
        <taxon>Bacillati</taxon>
        <taxon>Bacillota</taxon>
        <taxon>Clostridia</taxon>
        <taxon>Eubacteriales</taxon>
        <taxon>Clostridiaceae</taxon>
        <taxon>Clostridium</taxon>
    </lineage>
</organism>
<feature type="transmembrane region" description="Helical" evidence="12">
    <location>
        <begin position="238"/>
        <end position="265"/>
    </location>
</feature>
<feature type="transmembrane region" description="Helical" evidence="12">
    <location>
        <begin position="286"/>
        <end position="307"/>
    </location>
</feature>
<dbReference type="RefSeq" id="WP_073537357.1">
    <property type="nucleotide sequence ID" value="NZ_CP018335.1"/>
</dbReference>